<dbReference type="InterPro" id="IPR003597">
    <property type="entry name" value="Ig_C1-set"/>
</dbReference>
<proteinExistence type="predicted"/>
<dbReference type="InterPro" id="IPR050380">
    <property type="entry name" value="Immune_Resp_Modulators"/>
</dbReference>
<dbReference type="SMART" id="SM00409">
    <property type="entry name" value="IG"/>
    <property type="match status" value="3"/>
</dbReference>
<feature type="transmembrane region" description="Helical" evidence="3">
    <location>
        <begin position="256"/>
        <end position="282"/>
    </location>
</feature>
<keyword evidence="3" id="KW-1133">Transmembrane helix</keyword>
<evidence type="ECO:0000256" key="2">
    <source>
        <dbReference type="SAM" id="MobiDB-lite"/>
    </source>
</evidence>
<dbReference type="InterPro" id="IPR036179">
    <property type="entry name" value="Ig-like_dom_sf"/>
</dbReference>
<dbReference type="InterPro" id="IPR007110">
    <property type="entry name" value="Ig-like_dom"/>
</dbReference>
<sequence length="648" mass="72550">MNSSWDIKNVTTILLIILHCKGAKAQSTKKIAILAGTDVTLNCSFKKPEHVPLKKITVEWGMMVDKETIKHLVYTFQNESAKVHREGSRVDQTGLLQGNASLRLFNMTVADEGLYRCRVIITPNTYKVSSQLEVSARPSVSLPETAMVMEGEERTLMCDITGFYPENLSVTWLIQNGSRVARGSMARGAISRDVCTGMAVPNPDGTYSVSSHITVQASAVGSGGAMYICHIEHRSYPDGKYSKSILLTVQDPGFNAVMLMVVTSLVSVLLVFSVIGGAMVFYRYFYTVPPSISDIIKPTIVYAMKPTNLKCTIKRVRLRELKVKWYKITANRDCNAASNSQSKALLSHKDLSDQANIHSESTHHVSTLSICLSVREDQAKYLCVVLYRGKKITRETTVSVKVTPSFFHISSMPQIPEVKRLLVLCCRVEKFYPDDLHLEWSRNDGEQVRTATNYGPFSDHEQIYSMWSKIELTIAQEDEKVVYTCRLYHSSFPGPGYKDVLYHINTQGTPPSVMFIKCEPLLPLLDEECTLNLCVKDFCPEQVSVTWFKDGQTVPNSQFFNSPPSLNINGLYSMWSFLKLSHTSEDYGSEFRLSRGWCHLHNASPGANYLPSMTPTAPDVTGRPKRSSRTTTTRATACSHCYHLEGEV</sequence>
<dbReference type="InterPro" id="IPR013783">
    <property type="entry name" value="Ig-like_fold"/>
</dbReference>
<dbReference type="InterPro" id="IPR003599">
    <property type="entry name" value="Ig_sub"/>
</dbReference>
<name>A0A8C8FE68_ONCTS</name>
<keyword evidence="7" id="KW-1185">Reference proteome</keyword>
<dbReference type="Pfam" id="PF07686">
    <property type="entry name" value="V-set"/>
    <property type="match status" value="1"/>
</dbReference>
<feature type="domain" description="Ig-like" evidence="5">
    <location>
        <begin position="290"/>
        <end position="399"/>
    </location>
</feature>
<evidence type="ECO:0000256" key="1">
    <source>
        <dbReference type="ARBA" id="ARBA00023319"/>
    </source>
</evidence>
<evidence type="ECO:0000256" key="3">
    <source>
        <dbReference type="SAM" id="Phobius"/>
    </source>
</evidence>
<dbReference type="Ensembl" id="ENSOTST00005036591.2">
    <property type="protein sequence ID" value="ENSOTSP00005033731.2"/>
    <property type="gene ID" value="ENSOTSG00005015881.2"/>
</dbReference>
<protein>
    <recommendedName>
        <fullName evidence="5">Ig-like domain-containing protein</fullName>
    </recommendedName>
</protein>
<evidence type="ECO:0000313" key="6">
    <source>
        <dbReference type="Ensembl" id="ENSOTSP00005033731.2"/>
    </source>
</evidence>
<keyword evidence="3" id="KW-0472">Membrane</keyword>
<dbReference type="SMART" id="SM00407">
    <property type="entry name" value="IGc1"/>
    <property type="match status" value="3"/>
</dbReference>
<dbReference type="SUPFAM" id="SSF48726">
    <property type="entry name" value="Immunoglobulin"/>
    <property type="match status" value="5"/>
</dbReference>
<accession>A0A8C8FE68</accession>
<feature type="signal peptide" evidence="4">
    <location>
        <begin position="1"/>
        <end position="25"/>
    </location>
</feature>
<keyword evidence="4" id="KW-0732">Signal</keyword>
<feature type="domain" description="Ig-like" evidence="5">
    <location>
        <begin position="36"/>
        <end position="135"/>
    </location>
</feature>
<keyword evidence="3" id="KW-0812">Transmembrane</keyword>
<dbReference type="AlphaFoldDB" id="A0A8C8FE68"/>
<dbReference type="PROSITE" id="PS50835">
    <property type="entry name" value="IG_LIKE"/>
    <property type="match status" value="4"/>
</dbReference>
<feature type="domain" description="Ig-like" evidence="5">
    <location>
        <begin position="404"/>
        <end position="491"/>
    </location>
</feature>
<reference evidence="6" key="2">
    <citation type="submission" date="2025-09" db="UniProtKB">
        <authorList>
            <consortium name="Ensembl"/>
        </authorList>
    </citation>
    <scope>IDENTIFICATION</scope>
</reference>
<evidence type="ECO:0000256" key="4">
    <source>
        <dbReference type="SAM" id="SignalP"/>
    </source>
</evidence>
<feature type="region of interest" description="Disordered" evidence="2">
    <location>
        <begin position="611"/>
        <end position="632"/>
    </location>
</feature>
<feature type="domain" description="Ig-like" evidence="5">
    <location>
        <begin position="138"/>
        <end position="246"/>
    </location>
</feature>
<dbReference type="Proteomes" id="UP000694402">
    <property type="component" value="Unassembled WGS sequence"/>
</dbReference>
<dbReference type="Gene3D" id="2.60.40.10">
    <property type="entry name" value="Immunoglobulins"/>
    <property type="match status" value="5"/>
</dbReference>
<dbReference type="InterPro" id="IPR013106">
    <property type="entry name" value="Ig_V-set"/>
</dbReference>
<organism evidence="6 7">
    <name type="scientific">Oncorhynchus tshawytscha</name>
    <name type="common">Chinook salmon</name>
    <name type="synonym">Salmo tshawytscha</name>
    <dbReference type="NCBI Taxonomy" id="74940"/>
    <lineage>
        <taxon>Eukaryota</taxon>
        <taxon>Metazoa</taxon>
        <taxon>Chordata</taxon>
        <taxon>Craniata</taxon>
        <taxon>Vertebrata</taxon>
        <taxon>Euteleostomi</taxon>
        <taxon>Actinopterygii</taxon>
        <taxon>Neopterygii</taxon>
        <taxon>Teleostei</taxon>
        <taxon>Protacanthopterygii</taxon>
        <taxon>Salmoniformes</taxon>
        <taxon>Salmonidae</taxon>
        <taxon>Salmoninae</taxon>
        <taxon>Oncorhynchus</taxon>
    </lineage>
</organism>
<reference evidence="6" key="1">
    <citation type="submission" date="2025-08" db="UniProtKB">
        <authorList>
            <consortium name="Ensembl"/>
        </authorList>
    </citation>
    <scope>IDENTIFICATION</scope>
</reference>
<dbReference type="GeneTree" id="ENSGT00940000163348"/>
<evidence type="ECO:0000313" key="7">
    <source>
        <dbReference type="Proteomes" id="UP000694402"/>
    </source>
</evidence>
<dbReference type="CDD" id="cd00098">
    <property type="entry name" value="IgC1"/>
    <property type="match status" value="2"/>
</dbReference>
<keyword evidence="1" id="KW-0393">Immunoglobulin domain</keyword>
<dbReference type="PANTHER" id="PTHR23411">
    <property type="entry name" value="TAPASIN"/>
    <property type="match status" value="1"/>
</dbReference>
<dbReference type="Pfam" id="PF07654">
    <property type="entry name" value="C1-set"/>
    <property type="match status" value="3"/>
</dbReference>
<evidence type="ECO:0000259" key="5">
    <source>
        <dbReference type="PROSITE" id="PS50835"/>
    </source>
</evidence>
<feature type="chain" id="PRO_5044201042" description="Ig-like domain-containing protein" evidence="4">
    <location>
        <begin position="26"/>
        <end position="648"/>
    </location>
</feature>